<dbReference type="PANTHER" id="PTHR37089">
    <property type="entry name" value="PROTEIN U-RELATED"/>
    <property type="match status" value="1"/>
</dbReference>
<gene>
    <name evidence="3" type="ORF">HXM80_06125</name>
</gene>
<keyword evidence="1" id="KW-0732">Signal</keyword>
<dbReference type="AlphaFoldDB" id="A0A930DJZ3"/>
<dbReference type="RefSeq" id="WP_311152416.1">
    <property type="nucleotide sequence ID" value="NZ_CAUOMS010000057.1"/>
</dbReference>
<accession>A0A930DJZ3</accession>
<keyword evidence="3" id="KW-0167">Capsid protein</keyword>
<evidence type="ECO:0000313" key="3">
    <source>
        <dbReference type="EMBL" id="MBF1265252.1"/>
    </source>
</evidence>
<feature type="domain" description="Spore coat protein U/FanG" evidence="2">
    <location>
        <begin position="31"/>
        <end position="213"/>
    </location>
</feature>
<name>A0A930DJZ3_NEISI</name>
<evidence type="ECO:0000313" key="4">
    <source>
        <dbReference type="Proteomes" id="UP000780345"/>
    </source>
</evidence>
<dbReference type="InterPro" id="IPR007893">
    <property type="entry name" value="Spore_coat_U/FanG"/>
</dbReference>
<dbReference type="InterPro" id="IPR053167">
    <property type="entry name" value="Spore_coat_component"/>
</dbReference>
<protein>
    <submittedName>
        <fullName evidence="3">Spore coat protein U domain-containing protein</fullName>
    </submittedName>
</protein>
<feature type="chain" id="PRO_5037357031" evidence="1">
    <location>
        <begin position="25"/>
        <end position="216"/>
    </location>
</feature>
<organism evidence="3 4">
    <name type="scientific">Neisseria sicca</name>
    <dbReference type="NCBI Taxonomy" id="490"/>
    <lineage>
        <taxon>Bacteria</taxon>
        <taxon>Pseudomonadati</taxon>
        <taxon>Pseudomonadota</taxon>
        <taxon>Betaproteobacteria</taxon>
        <taxon>Neisseriales</taxon>
        <taxon>Neisseriaceae</taxon>
        <taxon>Neisseria</taxon>
    </lineage>
</organism>
<evidence type="ECO:0000259" key="2">
    <source>
        <dbReference type="Pfam" id="PF05229"/>
    </source>
</evidence>
<feature type="signal peptide" evidence="1">
    <location>
        <begin position="1"/>
        <end position="24"/>
    </location>
</feature>
<sequence length="216" mass="22355">MKTRFTLTSLTLASLLMASTAAMAGGSSNGNFNVTMKLTGQCAAITVDGGSAALAADSAEKTGDAITNGADINFGDHVAISGAAAVDGSSKGSTTSGIKVICSKNMPFNITLDSTNKTNSTGEGLMKGVTNGNTDEIGYQLYKPTIENAGTWENTIGTSSNYSDGDKWGKDANALTLRGKGYASPIVIPVFARVPAGSLDKYLDRYQDRVNVTLSW</sequence>
<evidence type="ECO:0000256" key="1">
    <source>
        <dbReference type="SAM" id="SignalP"/>
    </source>
</evidence>
<comment type="caution">
    <text evidence="3">The sequence shown here is derived from an EMBL/GenBank/DDBJ whole genome shotgun (WGS) entry which is preliminary data.</text>
</comment>
<reference evidence="3" key="1">
    <citation type="submission" date="2020-04" db="EMBL/GenBank/DDBJ databases">
        <title>Deep metagenomics examines the oral microbiome during advanced dental caries in children, revealing novel taxa and co-occurrences with host molecules.</title>
        <authorList>
            <person name="Baker J.L."/>
            <person name="Morton J.T."/>
            <person name="Dinis M."/>
            <person name="Alvarez R."/>
            <person name="Tran N.C."/>
            <person name="Knight R."/>
            <person name="Edlund A."/>
        </authorList>
    </citation>
    <scope>NUCLEOTIDE SEQUENCE</scope>
    <source>
        <strain evidence="3">JCVI_32_bin.62</strain>
    </source>
</reference>
<dbReference type="Pfam" id="PF05229">
    <property type="entry name" value="SCPU"/>
    <property type="match status" value="1"/>
</dbReference>
<proteinExistence type="predicted"/>
<dbReference type="Proteomes" id="UP000780345">
    <property type="component" value="Unassembled WGS sequence"/>
</dbReference>
<dbReference type="EMBL" id="JABZQQ010000042">
    <property type="protein sequence ID" value="MBF1265252.1"/>
    <property type="molecule type" value="Genomic_DNA"/>
</dbReference>
<keyword evidence="3" id="KW-0946">Virion</keyword>